<dbReference type="EMBL" id="JACAZH010000006">
    <property type="protein sequence ID" value="KAF7366903.1"/>
    <property type="molecule type" value="Genomic_DNA"/>
</dbReference>
<proteinExistence type="predicted"/>
<keyword evidence="5" id="KW-1185">Reference proteome</keyword>
<dbReference type="PROSITE" id="PS50102">
    <property type="entry name" value="RRM"/>
    <property type="match status" value="1"/>
</dbReference>
<keyword evidence="1" id="KW-0694">RNA-binding</keyword>
<feature type="region of interest" description="Disordered" evidence="2">
    <location>
        <begin position="260"/>
        <end position="311"/>
    </location>
</feature>
<dbReference type="PANTHER" id="PTHR45735">
    <property type="entry name" value="CLEAVAGE STIMULATION FACTOR SUBUNIT 2"/>
    <property type="match status" value="1"/>
</dbReference>
<protein>
    <recommendedName>
        <fullName evidence="3">RRM domain-containing protein</fullName>
    </recommendedName>
</protein>
<dbReference type="InterPro" id="IPR035979">
    <property type="entry name" value="RBD_domain_sf"/>
</dbReference>
<dbReference type="Proteomes" id="UP000623467">
    <property type="component" value="Unassembled WGS sequence"/>
</dbReference>
<dbReference type="Pfam" id="PF14327">
    <property type="entry name" value="CSTF2_hinge"/>
    <property type="match status" value="1"/>
</dbReference>
<dbReference type="InterPro" id="IPR000504">
    <property type="entry name" value="RRM_dom"/>
</dbReference>
<sequence length="370" mass="40688">MSKVVFVGNIASNLSEDALTDVFRSVGQVVGFRLAIDRDTGRPKGYALCEFADHETAASAVRNLNDTDVGGRRLRIDLEPDLSLGSKTTLRGEIADVREHERGSLWRNVSRGPEGSEILATIPPGNPLPPGERATETIDHTIAQRMTGSQLIEVIAQMKAFVITHPKQAHQFLSHHPQVAYAVFRGLITTNLIPRDILNEMPDRANANRSAPPAHLQPPEIFTSPPRIYPQPQQPQHQPYPPLHVPHPQPVHSVMLPAMRAPPTGEMYDHMQPTPPSMPPLPPYYRGPPQPLPSQQPPQLPPHVQPPPQQSSLQPLLQLLKDGGENNPDARALYSIILALTPPQINNLPAAERDTIESLRSMLMKDSGAV</sequence>
<dbReference type="Gene3D" id="1.25.40.630">
    <property type="match status" value="1"/>
</dbReference>
<name>A0A8H6YTI2_9AGAR</name>
<comment type="caution">
    <text evidence="4">The sequence shown here is derived from an EMBL/GenBank/DDBJ whole genome shotgun (WGS) entry which is preliminary data.</text>
</comment>
<dbReference type="InterPro" id="IPR038192">
    <property type="entry name" value="CSTF_C_sf"/>
</dbReference>
<gene>
    <name evidence="4" type="ORF">MSAN_00949000</name>
</gene>
<evidence type="ECO:0000256" key="2">
    <source>
        <dbReference type="SAM" id="MobiDB-lite"/>
    </source>
</evidence>
<feature type="region of interest" description="Disordered" evidence="2">
    <location>
        <begin position="203"/>
        <end position="247"/>
    </location>
</feature>
<dbReference type="GO" id="GO:0005847">
    <property type="term" value="C:mRNA cleavage and polyadenylation specificity factor complex"/>
    <property type="evidence" value="ECO:0007669"/>
    <property type="project" value="TreeGrafter"/>
</dbReference>
<dbReference type="GO" id="GO:0003729">
    <property type="term" value="F:mRNA binding"/>
    <property type="evidence" value="ECO:0007669"/>
    <property type="project" value="TreeGrafter"/>
</dbReference>
<dbReference type="PANTHER" id="PTHR45735:SF2">
    <property type="entry name" value="CLEAVAGE STIMULATION FACTOR SUBUNIT 2"/>
    <property type="match status" value="1"/>
</dbReference>
<dbReference type="OrthoDB" id="272703at2759"/>
<evidence type="ECO:0000256" key="1">
    <source>
        <dbReference type="PROSITE-ProRule" id="PRU00176"/>
    </source>
</evidence>
<evidence type="ECO:0000313" key="4">
    <source>
        <dbReference type="EMBL" id="KAF7366903.1"/>
    </source>
</evidence>
<feature type="compositionally biased region" description="Pro residues" evidence="2">
    <location>
        <begin position="227"/>
        <end position="247"/>
    </location>
</feature>
<evidence type="ECO:0000259" key="3">
    <source>
        <dbReference type="PROSITE" id="PS50102"/>
    </source>
</evidence>
<dbReference type="Pfam" id="PF00076">
    <property type="entry name" value="RRM_1"/>
    <property type="match status" value="1"/>
</dbReference>
<evidence type="ECO:0000313" key="5">
    <source>
        <dbReference type="Proteomes" id="UP000623467"/>
    </source>
</evidence>
<dbReference type="Gene3D" id="1.10.20.70">
    <property type="entry name" value="Transcription termination and cleavage factor, C-terminal domain"/>
    <property type="match status" value="1"/>
</dbReference>
<dbReference type="AlphaFoldDB" id="A0A8H6YTI2"/>
<accession>A0A8H6YTI2</accession>
<dbReference type="SMART" id="SM00360">
    <property type="entry name" value="RRM"/>
    <property type="match status" value="1"/>
</dbReference>
<reference evidence="4" key="1">
    <citation type="submission" date="2020-05" db="EMBL/GenBank/DDBJ databases">
        <title>Mycena genomes resolve the evolution of fungal bioluminescence.</title>
        <authorList>
            <person name="Tsai I.J."/>
        </authorList>
    </citation>
    <scope>NUCLEOTIDE SEQUENCE</scope>
    <source>
        <strain evidence="4">160909Yilan</strain>
    </source>
</reference>
<dbReference type="InterPro" id="IPR025742">
    <property type="entry name" value="CSTF2_hinge"/>
</dbReference>
<organism evidence="4 5">
    <name type="scientific">Mycena sanguinolenta</name>
    <dbReference type="NCBI Taxonomy" id="230812"/>
    <lineage>
        <taxon>Eukaryota</taxon>
        <taxon>Fungi</taxon>
        <taxon>Dikarya</taxon>
        <taxon>Basidiomycota</taxon>
        <taxon>Agaricomycotina</taxon>
        <taxon>Agaricomycetes</taxon>
        <taxon>Agaricomycetidae</taxon>
        <taxon>Agaricales</taxon>
        <taxon>Marasmiineae</taxon>
        <taxon>Mycenaceae</taxon>
        <taxon>Mycena</taxon>
    </lineage>
</organism>
<dbReference type="Gene3D" id="3.30.70.330">
    <property type="match status" value="1"/>
</dbReference>
<dbReference type="SUPFAM" id="SSF54928">
    <property type="entry name" value="RNA-binding domain, RBD"/>
    <property type="match status" value="1"/>
</dbReference>
<feature type="domain" description="RRM" evidence="3">
    <location>
        <begin position="3"/>
        <end position="81"/>
    </location>
</feature>
<feature type="compositionally biased region" description="Pro residues" evidence="2">
    <location>
        <begin position="273"/>
        <end position="309"/>
    </location>
</feature>
<dbReference type="InterPro" id="IPR012677">
    <property type="entry name" value="Nucleotide-bd_a/b_plait_sf"/>
</dbReference>